<keyword evidence="1" id="KW-0812">Transmembrane</keyword>
<feature type="transmembrane region" description="Helical" evidence="1">
    <location>
        <begin position="79"/>
        <end position="97"/>
    </location>
</feature>
<dbReference type="GO" id="GO:0034220">
    <property type="term" value="P:monoatomic ion transmembrane transport"/>
    <property type="evidence" value="ECO:0007669"/>
    <property type="project" value="UniProtKB-KW"/>
</dbReference>
<dbReference type="Pfam" id="PF07885">
    <property type="entry name" value="Ion_trans_2"/>
    <property type="match status" value="1"/>
</dbReference>
<keyword evidence="4" id="KW-1185">Reference proteome</keyword>
<keyword evidence="3" id="KW-0406">Ion transport</keyword>
<evidence type="ECO:0000259" key="2">
    <source>
        <dbReference type="Pfam" id="PF07885"/>
    </source>
</evidence>
<dbReference type="SUPFAM" id="SSF81324">
    <property type="entry name" value="Voltage-gated potassium channels"/>
    <property type="match status" value="1"/>
</dbReference>
<feature type="transmembrane region" description="Helical" evidence="1">
    <location>
        <begin position="103"/>
        <end position="125"/>
    </location>
</feature>
<keyword evidence="3" id="KW-0813">Transport</keyword>
<name>A0A841RN25_9BACI</name>
<keyword evidence="3" id="KW-0407">Ion channel</keyword>
<reference evidence="3 4" key="1">
    <citation type="submission" date="2020-08" db="EMBL/GenBank/DDBJ databases">
        <title>Genomic Encyclopedia of Type Strains, Phase IV (KMG-IV): sequencing the most valuable type-strain genomes for metagenomic binning, comparative biology and taxonomic classification.</title>
        <authorList>
            <person name="Goeker M."/>
        </authorList>
    </citation>
    <scope>NUCLEOTIDE SEQUENCE [LARGE SCALE GENOMIC DNA]</scope>
    <source>
        <strain evidence="3 4">DSM 11805</strain>
    </source>
</reference>
<sequence length="157" mass="17927">MIATISICLIIVLVLGSLYAFIFGKVHQHSYFSYEIFFTLLIVYFIVLSSFACLYFILSFQGVVLLENNELQVLSPFETFAHSFYFSGVTLMTIGYGDITPVGWGRLLALIQSLIGYILPPAFFLKIWQGKSEEHIQQRMVVEESVQAERNYSKLSK</sequence>
<keyword evidence="1" id="KW-0472">Membrane</keyword>
<dbReference type="Proteomes" id="UP000572212">
    <property type="component" value="Unassembled WGS sequence"/>
</dbReference>
<evidence type="ECO:0000313" key="4">
    <source>
        <dbReference type="Proteomes" id="UP000572212"/>
    </source>
</evidence>
<dbReference type="EMBL" id="JACHON010000026">
    <property type="protein sequence ID" value="MBB6514231.1"/>
    <property type="molecule type" value="Genomic_DNA"/>
</dbReference>
<accession>A0A841RN25</accession>
<dbReference type="Gene3D" id="1.10.287.70">
    <property type="match status" value="1"/>
</dbReference>
<comment type="caution">
    <text evidence="3">The sequence shown here is derived from an EMBL/GenBank/DDBJ whole genome shotgun (WGS) entry which is preliminary data.</text>
</comment>
<evidence type="ECO:0000256" key="1">
    <source>
        <dbReference type="SAM" id="Phobius"/>
    </source>
</evidence>
<organism evidence="3 4">
    <name type="scientific">Gracilibacillus halotolerans</name>
    <dbReference type="NCBI Taxonomy" id="74386"/>
    <lineage>
        <taxon>Bacteria</taxon>
        <taxon>Bacillati</taxon>
        <taxon>Bacillota</taxon>
        <taxon>Bacilli</taxon>
        <taxon>Bacillales</taxon>
        <taxon>Bacillaceae</taxon>
        <taxon>Gracilibacillus</taxon>
    </lineage>
</organism>
<dbReference type="InterPro" id="IPR013099">
    <property type="entry name" value="K_chnl_dom"/>
</dbReference>
<evidence type="ECO:0000313" key="3">
    <source>
        <dbReference type="EMBL" id="MBB6514231.1"/>
    </source>
</evidence>
<feature type="transmembrane region" description="Helical" evidence="1">
    <location>
        <begin position="36"/>
        <end position="58"/>
    </location>
</feature>
<protein>
    <submittedName>
        <fullName evidence="3">Potassium channel LctB</fullName>
    </submittedName>
</protein>
<keyword evidence="1" id="KW-1133">Transmembrane helix</keyword>
<feature type="domain" description="Potassium channel" evidence="2">
    <location>
        <begin position="58"/>
        <end position="126"/>
    </location>
</feature>
<dbReference type="AlphaFoldDB" id="A0A841RN25"/>
<gene>
    <name evidence="3" type="ORF">GGQ92_003054</name>
</gene>
<dbReference type="RefSeq" id="WP_184250871.1">
    <property type="nucleotide sequence ID" value="NZ_BAAACU010000011.1"/>
</dbReference>
<proteinExistence type="predicted"/>